<sequence>MPSSGGVPATVYTDPALTIPHEFPIRSDSGGRWPQIWADEEDTFDVGWSDQLHDANIATYTNVQTVKDALISSADIANTAADAAIAAQIASEEIAQKFGDMDAAIAAAVAAQEGAEEAEGGAEIALAAAIDARNLALQYRDQAKEYRDQAQEIAGFDPSTYLNTATAQAFAEAAQKQARDNIGAQPVLGVVDRQKVATAAIAAGVLTLNASQASIWVVPWDQNITSLVITGWSPGTDQQTLSLWLVAAGGATYDFGAAFKALNNIVPSLSDDVGAENLLHFTTRNAGGRVCYSFSGFFPA</sequence>
<name>A0ABV2EGN8_9CAUL</name>
<dbReference type="RefSeq" id="WP_354297320.1">
    <property type="nucleotide sequence ID" value="NZ_JBEPLU010000001.1"/>
</dbReference>
<reference evidence="1 2" key="1">
    <citation type="submission" date="2024-06" db="EMBL/GenBank/DDBJ databases">
        <title>Genomic Encyclopedia of Type Strains, Phase IV (KMG-IV): sequencing the most valuable type-strain genomes for metagenomic binning, comparative biology and taxonomic classification.</title>
        <authorList>
            <person name="Goeker M."/>
        </authorList>
    </citation>
    <scope>NUCLEOTIDE SEQUENCE [LARGE SCALE GENOMIC DNA]</scope>
    <source>
        <strain evidence="1 2">DSM 17809</strain>
    </source>
</reference>
<dbReference type="EMBL" id="JBEPLU010000001">
    <property type="protein sequence ID" value="MET3526184.1"/>
    <property type="molecule type" value="Genomic_DNA"/>
</dbReference>
<keyword evidence="2" id="KW-1185">Reference proteome</keyword>
<comment type="caution">
    <text evidence="1">The sequence shown here is derived from an EMBL/GenBank/DDBJ whole genome shotgun (WGS) entry which is preliminary data.</text>
</comment>
<proteinExistence type="predicted"/>
<accession>A0ABV2EGN8</accession>
<organism evidence="1 2">
    <name type="scientific">Phenylobacterium koreense</name>
    <dbReference type="NCBI Taxonomy" id="266125"/>
    <lineage>
        <taxon>Bacteria</taxon>
        <taxon>Pseudomonadati</taxon>
        <taxon>Pseudomonadota</taxon>
        <taxon>Alphaproteobacteria</taxon>
        <taxon>Caulobacterales</taxon>
        <taxon>Caulobacteraceae</taxon>
        <taxon>Phenylobacterium</taxon>
    </lineage>
</organism>
<gene>
    <name evidence="1" type="ORF">ABID41_001279</name>
</gene>
<evidence type="ECO:0000313" key="1">
    <source>
        <dbReference type="EMBL" id="MET3526184.1"/>
    </source>
</evidence>
<protein>
    <submittedName>
        <fullName evidence="1">Uncharacterized protein</fullName>
    </submittedName>
</protein>
<dbReference type="Proteomes" id="UP001549110">
    <property type="component" value="Unassembled WGS sequence"/>
</dbReference>
<evidence type="ECO:0000313" key="2">
    <source>
        <dbReference type="Proteomes" id="UP001549110"/>
    </source>
</evidence>